<sequence length="261" mass="26045">MVFKRFLLAAATIATVAATPASAVILLADVAGAGAATTSVTESNISLALTVTALTFSLPVATTVNSGLTNISSFANAAPNQITQTAGGLGINGGGSGTQMDTNTRTAREAFLLTGSDAFYLRGLKLTAVDADDTLQVYGVNTNGSLVDLGYGTGFSATVDAAVAASATIKGGAGGTLIGNTFSSANGGTSTFGLDITTRFDRYILTTRAGGHVNFLGNGGQGYALSAITAEVPEPATWGMMILGFGMVGIAARRRKAAVAA</sequence>
<accession>A0A7C9GP49</accession>
<evidence type="ECO:0000313" key="4">
    <source>
        <dbReference type="Proteomes" id="UP000481327"/>
    </source>
</evidence>
<dbReference type="AlphaFoldDB" id="A0A7C9GP49"/>
<dbReference type="Pfam" id="PF07589">
    <property type="entry name" value="PEP-CTERM"/>
    <property type="match status" value="1"/>
</dbReference>
<keyword evidence="4" id="KW-1185">Reference proteome</keyword>
<gene>
    <name evidence="3" type="ORF">F3168_05410</name>
</gene>
<dbReference type="Proteomes" id="UP000481327">
    <property type="component" value="Unassembled WGS sequence"/>
</dbReference>
<dbReference type="NCBIfam" id="TIGR02595">
    <property type="entry name" value="PEP_CTERM"/>
    <property type="match status" value="1"/>
</dbReference>
<comment type="caution">
    <text evidence="3">The sequence shown here is derived from an EMBL/GenBank/DDBJ whole genome shotgun (WGS) entry which is preliminary data.</text>
</comment>
<name>A0A7C9GP49_9SPHN</name>
<feature type="domain" description="Ice-binding protein C-terminal" evidence="2">
    <location>
        <begin position="232"/>
        <end position="255"/>
    </location>
</feature>
<organism evidence="3 4">
    <name type="scientific">Sandarakinorhabdus fusca</name>
    <dbReference type="NCBI Taxonomy" id="1439888"/>
    <lineage>
        <taxon>Bacteria</taxon>
        <taxon>Pseudomonadati</taxon>
        <taxon>Pseudomonadota</taxon>
        <taxon>Alphaproteobacteria</taxon>
        <taxon>Sphingomonadales</taxon>
        <taxon>Sphingosinicellaceae</taxon>
        <taxon>Sandarakinorhabdus</taxon>
    </lineage>
</organism>
<reference evidence="3 4" key="1">
    <citation type="submission" date="2019-09" db="EMBL/GenBank/DDBJ databases">
        <title>Polymorphobacter sp. isolated from a lake in China.</title>
        <authorList>
            <person name="Liu Z."/>
        </authorList>
    </citation>
    <scope>NUCLEOTIDE SEQUENCE [LARGE SCALE GENOMIC DNA]</scope>
    <source>
        <strain evidence="3 4">D40P</strain>
    </source>
</reference>
<feature type="signal peptide" evidence="1">
    <location>
        <begin position="1"/>
        <end position="23"/>
    </location>
</feature>
<proteinExistence type="predicted"/>
<protein>
    <submittedName>
        <fullName evidence="3">PEPxxWA-CTERM sorting domain-containing protein</fullName>
    </submittedName>
</protein>
<dbReference type="EMBL" id="WIOL01000002">
    <property type="protein sequence ID" value="MQT16696.1"/>
    <property type="molecule type" value="Genomic_DNA"/>
</dbReference>
<evidence type="ECO:0000256" key="1">
    <source>
        <dbReference type="SAM" id="SignalP"/>
    </source>
</evidence>
<keyword evidence="1" id="KW-0732">Signal</keyword>
<dbReference type="OrthoDB" id="121983at2"/>
<dbReference type="RefSeq" id="WP_152577166.1">
    <property type="nucleotide sequence ID" value="NZ_JAATJI010000001.1"/>
</dbReference>
<evidence type="ECO:0000313" key="3">
    <source>
        <dbReference type="EMBL" id="MQT16696.1"/>
    </source>
</evidence>
<dbReference type="InterPro" id="IPR013424">
    <property type="entry name" value="Ice-binding_C"/>
</dbReference>
<dbReference type="NCBIfam" id="NF035944">
    <property type="entry name" value="PEPxxWA-CTERM"/>
    <property type="match status" value="1"/>
</dbReference>
<feature type="chain" id="PRO_5028831596" evidence="1">
    <location>
        <begin position="24"/>
        <end position="261"/>
    </location>
</feature>
<evidence type="ECO:0000259" key="2">
    <source>
        <dbReference type="Pfam" id="PF07589"/>
    </source>
</evidence>